<protein>
    <submittedName>
        <fullName evidence="1">EcsC protein family protein</fullName>
    </submittedName>
</protein>
<accession>A0A1T4ZSB9</accession>
<name>A0A1T4ZSB9_9FIRM</name>
<dbReference type="RefSeq" id="WP_079588342.1">
    <property type="nucleotide sequence ID" value="NZ_FUYN01000001.1"/>
</dbReference>
<dbReference type="AlphaFoldDB" id="A0A1T4ZSB9"/>
<dbReference type="InterPro" id="IPR024787">
    <property type="entry name" value="EcsC"/>
</dbReference>
<reference evidence="2" key="1">
    <citation type="submission" date="2017-02" db="EMBL/GenBank/DDBJ databases">
        <authorList>
            <person name="Varghese N."/>
            <person name="Submissions S."/>
        </authorList>
    </citation>
    <scope>NUCLEOTIDE SEQUENCE [LARGE SCALE GENOMIC DNA]</scope>
    <source>
        <strain evidence="2">ATCC 35199</strain>
    </source>
</reference>
<dbReference type="OrthoDB" id="1852051at2"/>
<dbReference type="EMBL" id="FUYN01000001">
    <property type="protein sequence ID" value="SKB25652.1"/>
    <property type="molecule type" value="Genomic_DNA"/>
</dbReference>
<keyword evidence="2" id="KW-1185">Reference proteome</keyword>
<dbReference type="PANTHER" id="PTHR41260">
    <property type="entry name" value="PROTEIN ECSC"/>
    <property type="match status" value="1"/>
</dbReference>
<gene>
    <name evidence="1" type="ORF">SAMN02745120_0341</name>
</gene>
<dbReference type="PANTHER" id="PTHR41260:SF1">
    <property type="entry name" value="PROTEIN ECSC"/>
    <property type="match status" value="1"/>
</dbReference>
<evidence type="ECO:0000313" key="2">
    <source>
        <dbReference type="Proteomes" id="UP000243406"/>
    </source>
</evidence>
<dbReference type="Pfam" id="PF12787">
    <property type="entry name" value="EcsC"/>
    <property type="match status" value="1"/>
</dbReference>
<organism evidence="1 2">
    <name type="scientific">Acetoanaerobium noterae</name>
    <dbReference type="NCBI Taxonomy" id="745369"/>
    <lineage>
        <taxon>Bacteria</taxon>
        <taxon>Bacillati</taxon>
        <taxon>Bacillota</taxon>
        <taxon>Clostridia</taxon>
        <taxon>Peptostreptococcales</taxon>
        <taxon>Filifactoraceae</taxon>
        <taxon>Acetoanaerobium</taxon>
    </lineage>
</organism>
<dbReference type="Proteomes" id="UP000243406">
    <property type="component" value="Unassembled WGS sequence"/>
</dbReference>
<evidence type="ECO:0000313" key="1">
    <source>
        <dbReference type="EMBL" id="SKB25652.1"/>
    </source>
</evidence>
<proteinExistence type="predicted"/>
<sequence>MSKELSRQFKRLNKKEEKILNKKENKLIKSKVTPVMDKVQDKIPEKLKETLESAFFKGFQLVFEKGNIVIEKTYNKDRLMSDYEVNNYILDKNMNRKSINKLDKYARDSKRLNTSSSFIEGSVLGFFGVGLPDIPIFIGVIMKTIYEIALNYGYKYDSDEEKAFILKLIAAAMSEGEEKLRLNDEVSMLGDSIDKNLEMNIDLDLMVKDTAKTLSDALLVGKFIQGIPLIGALGGTINYTIIKKIAKYAEVKYKKRYLANKLIMNK</sequence>